<dbReference type="GO" id="GO:0003677">
    <property type="term" value="F:DNA binding"/>
    <property type="evidence" value="ECO:0007669"/>
    <property type="project" value="UniProtKB-KW"/>
</dbReference>
<dbReference type="AlphaFoldDB" id="A0A1L9P7F8"/>
<dbReference type="SUPFAM" id="SSF57701">
    <property type="entry name" value="Zn2/Cys6 DNA-binding domain"/>
    <property type="match status" value="1"/>
</dbReference>
<dbReference type="RefSeq" id="XP_040663201.1">
    <property type="nucleotide sequence ID" value="XM_040818056.1"/>
</dbReference>
<gene>
    <name evidence="8" type="ORF">ASPVEDRAFT_873950</name>
</gene>
<proteinExistence type="predicted"/>
<dbReference type="Proteomes" id="UP000184073">
    <property type="component" value="Unassembled WGS sequence"/>
</dbReference>
<dbReference type="OrthoDB" id="2283488at2759"/>
<dbReference type="CDD" id="cd12148">
    <property type="entry name" value="fungal_TF_MHR"/>
    <property type="match status" value="1"/>
</dbReference>
<sequence length="716" mass="79165">MTTIGPNSVGRYKTRRIPDDKRKRAAQACDRCKARKSKCVGVASGRCQRCTRDDRVCKLTKHYQSQEESASPQSTRAVVNRLCGPASFEPVEDGGGIDNNQTMKITWPKFLVQLREALALDSRTELKEGDMMAMQTQFHQPTSLQPNEINRIHKASRALPPRAVADFLISVCITHASDVFFYFDHAQFLADVDQLYTNSASQLRLDSGFVCLVLSVLALGSQWTEIERPAGFPTNVLPDGGDPGRVFYEEARLLIPDLMDRTSLTSIQAPFILGVYSLPDRAPGSAYSYMGLSLRKAVALEIHQQTDDSRISEHEKQVHRRLWWSVYSLERTTAVKLNRPRSIDPGAITTPLPAPLPSLDCTQTVDNIQHQIAYAELVRIIDQIADVGSKPCDNTQIDALQLELQTWKQNVPSSLIMDNLQPKDNCYRLAFHLRLNYLYAWIVLGKGSLLSTIQAQVRHHKQNPHAVLVEGDTPAFGSLALSCVKASKTILHLFEHLSHNNLIFRFSFTDFQGCSIATIVAILAGIIERDSEYEARVAFGLNYLRTMALGNLPAEVGVRFIEALQAISNEAFTKLGSVSSLDDKSDQGQGAQPGARYAAGYSEWAQWVSSKANPGSEQQRSTPFGVSDSTFGSTMATTTIDGQATAGLSVNELPKWPGSEAHQDLSNTGTVDSPHLSLDVDPQMIWSHDDQMALMGLTGLDMLEFEAIPSHVNNPY</sequence>
<dbReference type="Pfam" id="PF04082">
    <property type="entry name" value="Fungal_trans"/>
    <property type="match status" value="1"/>
</dbReference>
<dbReference type="GO" id="GO:0008270">
    <property type="term" value="F:zinc ion binding"/>
    <property type="evidence" value="ECO:0007669"/>
    <property type="project" value="InterPro"/>
</dbReference>
<evidence type="ECO:0000256" key="2">
    <source>
        <dbReference type="ARBA" id="ARBA00023015"/>
    </source>
</evidence>
<keyword evidence="4" id="KW-0804">Transcription</keyword>
<feature type="domain" description="Zn(2)-C6 fungal-type" evidence="7">
    <location>
        <begin position="28"/>
        <end position="59"/>
    </location>
</feature>
<evidence type="ECO:0000256" key="1">
    <source>
        <dbReference type="ARBA" id="ARBA00022723"/>
    </source>
</evidence>
<keyword evidence="9" id="KW-1185">Reference proteome</keyword>
<evidence type="ECO:0000313" key="9">
    <source>
        <dbReference type="Proteomes" id="UP000184073"/>
    </source>
</evidence>
<keyword evidence="3" id="KW-0238">DNA-binding</keyword>
<dbReference type="GO" id="GO:0006351">
    <property type="term" value="P:DNA-templated transcription"/>
    <property type="evidence" value="ECO:0007669"/>
    <property type="project" value="InterPro"/>
</dbReference>
<keyword evidence="5" id="KW-0539">Nucleus</keyword>
<dbReference type="PANTHER" id="PTHR47424:SF6">
    <property type="entry name" value="PROLINE UTILIZATION TRANS-ACTIVATOR"/>
    <property type="match status" value="1"/>
</dbReference>
<dbReference type="GeneID" id="63733567"/>
<reference evidence="9" key="1">
    <citation type="journal article" date="2017" name="Genome Biol.">
        <title>Comparative genomics reveals high biological diversity and specific adaptations in the industrially and medically important fungal genus Aspergillus.</title>
        <authorList>
            <person name="de Vries R.P."/>
            <person name="Riley R."/>
            <person name="Wiebenga A."/>
            <person name="Aguilar-Osorio G."/>
            <person name="Amillis S."/>
            <person name="Uchima C.A."/>
            <person name="Anderluh G."/>
            <person name="Asadollahi M."/>
            <person name="Askin M."/>
            <person name="Barry K."/>
            <person name="Battaglia E."/>
            <person name="Bayram O."/>
            <person name="Benocci T."/>
            <person name="Braus-Stromeyer S.A."/>
            <person name="Caldana C."/>
            <person name="Canovas D."/>
            <person name="Cerqueira G.C."/>
            <person name="Chen F."/>
            <person name="Chen W."/>
            <person name="Choi C."/>
            <person name="Clum A."/>
            <person name="Dos Santos R.A."/>
            <person name="Damasio A.R."/>
            <person name="Diallinas G."/>
            <person name="Emri T."/>
            <person name="Fekete E."/>
            <person name="Flipphi M."/>
            <person name="Freyberg S."/>
            <person name="Gallo A."/>
            <person name="Gournas C."/>
            <person name="Habgood R."/>
            <person name="Hainaut M."/>
            <person name="Harispe M.L."/>
            <person name="Henrissat B."/>
            <person name="Hilden K.S."/>
            <person name="Hope R."/>
            <person name="Hossain A."/>
            <person name="Karabika E."/>
            <person name="Karaffa L."/>
            <person name="Karanyi Z."/>
            <person name="Krasevec N."/>
            <person name="Kuo A."/>
            <person name="Kusch H."/>
            <person name="LaButti K."/>
            <person name="Lagendijk E.L."/>
            <person name="Lapidus A."/>
            <person name="Levasseur A."/>
            <person name="Lindquist E."/>
            <person name="Lipzen A."/>
            <person name="Logrieco A.F."/>
            <person name="MacCabe A."/>
            <person name="Maekelae M.R."/>
            <person name="Malavazi I."/>
            <person name="Melin P."/>
            <person name="Meyer V."/>
            <person name="Mielnichuk N."/>
            <person name="Miskei M."/>
            <person name="Molnar A.P."/>
            <person name="Mule G."/>
            <person name="Ngan C.Y."/>
            <person name="Orejas M."/>
            <person name="Orosz E."/>
            <person name="Ouedraogo J.P."/>
            <person name="Overkamp K.M."/>
            <person name="Park H.-S."/>
            <person name="Perrone G."/>
            <person name="Piumi F."/>
            <person name="Punt P.J."/>
            <person name="Ram A.F."/>
            <person name="Ramon A."/>
            <person name="Rauscher S."/>
            <person name="Record E."/>
            <person name="Riano-Pachon D.M."/>
            <person name="Robert V."/>
            <person name="Roehrig J."/>
            <person name="Ruller R."/>
            <person name="Salamov A."/>
            <person name="Salih N.S."/>
            <person name="Samson R.A."/>
            <person name="Sandor E."/>
            <person name="Sanguinetti M."/>
            <person name="Schuetze T."/>
            <person name="Sepcic K."/>
            <person name="Shelest E."/>
            <person name="Sherlock G."/>
            <person name="Sophianopoulou V."/>
            <person name="Squina F.M."/>
            <person name="Sun H."/>
            <person name="Susca A."/>
            <person name="Todd R.B."/>
            <person name="Tsang A."/>
            <person name="Unkles S.E."/>
            <person name="van de Wiele N."/>
            <person name="van Rossen-Uffink D."/>
            <person name="Oliveira J.V."/>
            <person name="Vesth T.C."/>
            <person name="Visser J."/>
            <person name="Yu J.-H."/>
            <person name="Zhou M."/>
            <person name="Andersen M.R."/>
            <person name="Archer D.B."/>
            <person name="Baker S.E."/>
            <person name="Benoit I."/>
            <person name="Brakhage A.A."/>
            <person name="Braus G.H."/>
            <person name="Fischer R."/>
            <person name="Frisvad J.C."/>
            <person name="Goldman G.H."/>
            <person name="Houbraken J."/>
            <person name="Oakley B."/>
            <person name="Pocsi I."/>
            <person name="Scazzocchio C."/>
            <person name="Seiboth B."/>
            <person name="vanKuyk P.A."/>
            <person name="Wortman J."/>
            <person name="Dyer P.S."/>
            <person name="Grigoriev I.V."/>
        </authorList>
    </citation>
    <scope>NUCLEOTIDE SEQUENCE [LARGE SCALE GENOMIC DNA]</scope>
    <source>
        <strain evidence="9">CBS 583.65</strain>
    </source>
</reference>
<accession>A0A1L9P7F8</accession>
<dbReference type="VEuPathDB" id="FungiDB:ASPVEDRAFT_873950"/>
<dbReference type="PROSITE" id="PS50048">
    <property type="entry name" value="ZN2_CY6_FUNGAL_2"/>
    <property type="match status" value="1"/>
</dbReference>
<evidence type="ECO:0000256" key="3">
    <source>
        <dbReference type="ARBA" id="ARBA00023125"/>
    </source>
</evidence>
<dbReference type="InterPro" id="IPR001138">
    <property type="entry name" value="Zn2Cys6_DnaBD"/>
</dbReference>
<dbReference type="SMART" id="SM00906">
    <property type="entry name" value="Fungal_trans"/>
    <property type="match status" value="1"/>
</dbReference>
<keyword evidence="1" id="KW-0479">Metal-binding</keyword>
<feature type="region of interest" description="Disordered" evidence="6">
    <location>
        <begin position="610"/>
        <end position="629"/>
    </location>
</feature>
<dbReference type="STRING" id="1036611.A0A1L9P7F8"/>
<dbReference type="InterPro" id="IPR007219">
    <property type="entry name" value="XnlR_reg_dom"/>
</dbReference>
<organism evidence="8 9">
    <name type="scientific">Aspergillus versicolor CBS 583.65</name>
    <dbReference type="NCBI Taxonomy" id="1036611"/>
    <lineage>
        <taxon>Eukaryota</taxon>
        <taxon>Fungi</taxon>
        <taxon>Dikarya</taxon>
        <taxon>Ascomycota</taxon>
        <taxon>Pezizomycotina</taxon>
        <taxon>Eurotiomycetes</taxon>
        <taxon>Eurotiomycetidae</taxon>
        <taxon>Eurotiales</taxon>
        <taxon>Aspergillaceae</taxon>
        <taxon>Aspergillus</taxon>
        <taxon>Aspergillus subgen. Nidulantes</taxon>
    </lineage>
</organism>
<dbReference type="EMBL" id="KV878125">
    <property type="protein sequence ID" value="OJI97438.1"/>
    <property type="molecule type" value="Genomic_DNA"/>
</dbReference>
<dbReference type="GO" id="GO:0000981">
    <property type="term" value="F:DNA-binding transcription factor activity, RNA polymerase II-specific"/>
    <property type="evidence" value="ECO:0007669"/>
    <property type="project" value="InterPro"/>
</dbReference>
<dbReference type="InterPro" id="IPR036864">
    <property type="entry name" value="Zn2-C6_fun-type_DNA-bd_sf"/>
</dbReference>
<protein>
    <recommendedName>
        <fullName evidence="7">Zn(2)-C6 fungal-type domain-containing protein</fullName>
    </recommendedName>
</protein>
<feature type="region of interest" description="Disordered" evidence="6">
    <location>
        <begin position="1"/>
        <end position="20"/>
    </location>
</feature>
<dbReference type="SMART" id="SM00066">
    <property type="entry name" value="GAL4"/>
    <property type="match status" value="1"/>
</dbReference>
<evidence type="ECO:0000256" key="6">
    <source>
        <dbReference type="SAM" id="MobiDB-lite"/>
    </source>
</evidence>
<keyword evidence="2" id="KW-0805">Transcription regulation</keyword>
<name>A0A1L9P7F8_ASPVE</name>
<evidence type="ECO:0000313" key="8">
    <source>
        <dbReference type="EMBL" id="OJI97438.1"/>
    </source>
</evidence>
<dbReference type="InterPro" id="IPR051127">
    <property type="entry name" value="Fungal_SecMet_Regulators"/>
</dbReference>
<evidence type="ECO:0000256" key="5">
    <source>
        <dbReference type="ARBA" id="ARBA00023242"/>
    </source>
</evidence>
<dbReference type="PANTHER" id="PTHR47424">
    <property type="entry name" value="REGULATORY PROTEIN GAL4"/>
    <property type="match status" value="1"/>
</dbReference>
<dbReference type="PROSITE" id="PS00463">
    <property type="entry name" value="ZN2_CY6_FUNGAL_1"/>
    <property type="match status" value="1"/>
</dbReference>
<dbReference type="CDD" id="cd00067">
    <property type="entry name" value="GAL4"/>
    <property type="match status" value="1"/>
</dbReference>
<evidence type="ECO:0000259" key="7">
    <source>
        <dbReference type="PROSITE" id="PS50048"/>
    </source>
</evidence>
<evidence type="ECO:0000256" key="4">
    <source>
        <dbReference type="ARBA" id="ARBA00023163"/>
    </source>
</evidence>